<sequence>MEKRVKIRILPDGTVQAETKGIKGEKCTDYILILEELLQAEAIEAQYTEEFYETEQIQQIQGYTLVSRSGSNNIE</sequence>
<dbReference type="EMBL" id="NUVX01000009">
    <property type="protein sequence ID" value="PFJ42605.1"/>
    <property type="molecule type" value="Genomic_DNA"/>
</dbReference>
<proteinExistence type="predicted"/>
<evidence type="ECO:0000313" key="2">
    <source>
        <dbReference type="Proteomes" id="UP000224003"/>
    </source>
</evidence>
<name>A0A9X6WR48_BACTU</name>
<evidence type="ECO:0000313" key="1">
    <source>
        <dbReference type="EMBL" id="PFJ42605.1"/>
    </source>
</evidence>
<dbReference type="Proteomes" id="UP000224003">
    <property type="component" value="Unassembled WGS sequence"/>
</dbReference>
<dbReference type="InterPro" id="IPR021375">
    <property type="entry name" value="DUF2997"/>
</dbReference>
<accession>A0A9X6WR48</accession>
<protein>
    <submittedName>
        <fullName evidence="1">DUF2997 domain-containing protein</fullName>
    </submittedName>
</protein>
<gene>
    <name evidence="1" type="ORF">COJ15_06125</name>
</gene>
<reference evidence="1 2" key="1">
    <citation type="submission" date="2017-09" db="EMBL/GenBank/DDBJ databases">
        <title>Large-scale bioinformatics analysis of Bacillus genomes uncovers conserved roles of natural products in bacterial physiology.</title>
        <authorList>
            <consortium name="Agbiome Team Llc"/>
            <person name="Bleich R.M."/>
            <person name="Grubbs K.J."/>
            <person name="Santa Maria K.C."/>
            <person name="Allen S.E."/>
            <person name="Farag S."/>
            <person name="Shank E.A."/>
            <person name="Bowers A."/>
        </authorList>
    </citation>
    <scope>NUCLEOTIDE SEQUENCE [LARGE SCALE GENOMIC DNA]</scope>
    <source>
        <strain evidence="1 2">AFS085496</strain>
    </source>
</reference>
<organism evidence="1 2">
    <name type="scientific">Bacillus thuringiensis</name>
    <dbReference type="NCBI Taxonomy" id="1428"/>
    <lineage>
        <taxon>Bacteria</taxon>
        <taxon>Bacillati</taxon>
        <taxon>Bacillota</taxon>
        <taxon>Bacilli</taxon>
        <taxon>Bacillales</taxon>
        <taxon>Bacillaceae</taxon>
        <taxon>Bacillus</taxon>
        <taxon>Bacillus cereus group</taxon>
    </lineage>
</organism>
<dbReference type="AlphaFoldDB" id="A0A9X6WR48"/>
<dbReference type="Pfam" id="PF11211">
    <property type="entry name" value="DUF2997"/>
    <property type="match status" value="1"/>
</dbReference>
<dbReference type="RefSeq" id="WP_000415587.1">
    <property type="nucleotide sequence ID" value="NZ_CP016589.1"/>
</dbReference>
<comment type="caution">
    <text evidence="1">The sequence shown here is derived from an EMBL/GenBank/DDBJ whole genome shotgun (WGS) entry which is preliminary data.</text>
</comment>